<feature type="region of interest" description="Disordered" evidence="1">
    <location>
        <begin position="191"/>
        <end position="210"/>
    </location>
</feature>
<evidence type="ECO:0000313" key="3">
    <source>
        <dbReference type="Proteomes" id="UP000244338"/>
    </source>
</evidence>
<accession>A0A2R6Y3X6</accession>
<dbReference type="EMBL" id="PEBX01000008">
    <property type="protein sequence ID" value="PTQ57358.1"/>
    <property type="molecule type" value="Genomic_DNA"/>
</dbReference>
<evidence type="ECO:0008006" key="4">
    <source>
        <dbReference type="Google" id="ProtNLM"/>
    </source>
</evidence>
<dbReference type="InterPro" id="IPR005288">
    <property type="entry name" value="NadB"/>
</dbReference>
<dbReference type="Gene3D" id="3.50.50.60">
    <property type="entry name" value="FAD/NAD(P)-binding domain"/>
    <property type="match status" value="1"/>
</dbReference>
<name>A0A2R6Y3X6_9BACL</name>
<organism evidence="2 3">
    <name type="scientific">Candidatus Carbonibacillus altaicus</name>
    <dbReference type="NCBI Taxonomy" id="2163959"/>
    <lineage>
        <taxon>Bacteria</taxon>
        <taxon>Bacillati</taxon>
        <taxon>Bacillota</taxon>
        <taxon>Bacilli</taxon>
        <taxon>Bacillales</taxon>
        <taxon>Candidatus Carbonibacillus</taxon>
    </lineage>
</organism>
<dbReference type="GO" id="GO:0009435">
    <property type="term" value="P:NAD+ biosynthetic process"/>
    <property type="evidence" value="ECO:0007669"/>
    <property type="project" value="InterPro"/>
</dbReference>
<protein>
    <recommendedName>
        <fullName evidence="4">FAD-dependent oxidoreductase</fullName>
    </recommendedName>
</protein>
<dbReference type="SUPFAM" id="SSF51905">
    <property type="entry name" value="FAD/NAD(P)-binding domain"/>
    <property type="match status" value="1"/>
</dbReference>
<comment type="caution">
    <text evidence="2">The sequence shown here is derived from an EMBL/GenBank/DDBJ whole genome shotgun (WGS) entry which is preliminary data.</text>
</comment>
<dbReference type="AlphaFoldDB" id="A0A2R6Y3X6"/>
<dbReference type="PANTHER" id="PTHR42716">
    <property type="entry name" value="L-ASPARTATE OXIDASE"/>
    <property type="match status" value="1"/>
</dbReference>
<reference evidence="3" key="1">
    <citation type="journal article" date="2018" name="Sci. Rep.">
        <title>Lignite coal burning seam in the remote Altai Mountains harbors a hydrogen-driven thermophilic microbial community.</title>
        <authorList>
            <person name="Kadnikov V.V."/>
            <person name="Mardanov A.V."/>
            <person name="Ivasenko D.A."/>
            <person name="Antsiferov D.V."/>
            <person name="Beletsky A.V."/>
            <person name="Karnachuk O.V."/>
            <person name="Ravin N.V."/>
        </authorList>
    </citation>
    <scope>NUCLEOTIDE SEQUENCE [LARGE SCALE GENOMIC DNA]</scope>
</reference>
<proteinExistence type="predicted"/>
<dbReference type="PANTHER" id="PTHR42716:SF1">
    <property type="entry name" value="SLL0471 PROTEIN"/>
    <property type="match status" value="1"/>
</dbReference>
<gene>
    <name evidence="2" type="ORF">BSOLF_1674</name>
</gene>
<dbReference type="GO" id="GO:0008734">
    <property type="term" value="F:L-aspartate oxidase activity"/>
    <property type="evidence" value="ECO:0007669"/>
    <property type="project" value="InterPro"/>
</dbReference>
<dbReference type="InterPro" id="IPR036188">
    <property type="entry name" value="FAD/NAD-bd_sf"/>
</dbReference>
<evidence type="ECO:0000313" key="2">
    <source>
        <dbReference type="EMBL" id="PTQ57358.1"/>
    </source>
</evidence>
<dbReference type="Proteomes" id="UP000244338">
    <property type="component" value="Unassembled WGS sequence"/>
</dbReference>
<dbReference type="Pfam" id="PF12831">
    <property type="entry name" value="FAD_oxidored"/>
    <property type="match status" value="1"/>
</dbReference>
<sequence length="531" mass="59538">MSNQADHMPEEIADVAVIGGSLGGVAAAYAAAKFGMRVVLVEETRWIGGQLTSQAVPPDEHRWIESYGATRTYLALRERIRAYYRRNYPLREEAARSKTLNPGNAWVSRLSHEPCVALAVLEELLAAYVSAGRIRLLTEHRLVAAMASGDEVRAVTVEDVRSKTQKRVKAAFFLDATELGELIALSGTEHRLGAESRHETGEPHAPDAPDRLDLQPITWVAAVEWHPDADAVIERPADYDFWRRFIPPYQSFPLFSWEGVQAADGTVRRFRMRSDPASGALGLFEYRRVVDRTQFVDGFYSGDVTLINWPQNDYPLGAIVGVDEEERRRHCLGARMLTLSLIYWLQTEAPRDEGGRGYPELRLRGDVVGSDDGLALYPYIRESRRIEAMVLIREPDVLTGTVYPDSIGIGHYALDLHPTIRTHTSLYVQTKPFEIPLGSLIPKRMKNMLPANSKLIGTTHLANGCYRLHPVEWNVGEVSGYLAAYAHTLRCAPVEVWRDKKKLQAFQDALMQEGVWLHWEDARVAAANGEG</sequence>
<evidence type="ECO:0000256" key="1">
    <source>
        <dbReference type="SAM" id="MobiDB-lite"/>
    </source>
</evidence>